<feature type="transmembrane region" description="Helical" evidence="2">
    <location>
        <begin position="249"/>
        <end position="275"/>
    </location>
</feature>
<protein>
    <recommendedName>
        <fullName evidence="3">DUF7847 domain-containing protein</fullName>
    </recommendedName>
</protein>
<dbReference type="InterPro" id="IPR057169">
    <property type="entry name" value="DUF7847"/>
</dbReference>
<keyword evidence="5" id="KW-1185">Reference proteome</keyword>
<keyword evidence="2" id="KW-1133">Transmembrane helix</keyword>
<feature type="domain" description="DUF7847" evidence="3">
    <location>
        <begin position="54"/>
        <end position="313"/>
    </location>
</feature>
<evidence type="ECO:0000259" key="3">
    <source>
        <dbReference type="Pfam" id="PF25231"/>
    </source>
</evidence>
<dbReference type="Pfam" id="PF25231">
    <property type="entry name" value="DUF7847"/>
    <property type="match status" value="1"/>
</dbReference>
<evidence type="ECO:0000313" key="4">
    <source>
        <dbReference type="EMBL" id="TQJ04915.1"/>
    </source>
</evidence>
<dbReference type="EMBL" id="VFML01000001">
    <property type="protein sequence ID" value="TQJ04915.1"/>
    <property type="molecule type" value="Genomic_DNA"/>
</dbReference>
<name>A0A542DPM5_AMYCI</name>
<comment type="caution">
    <text evidence="4">The sequence shown here is derived from an EMBL/GenBank/DDBJ whole genome shotgun (WGS) entry which is preliminary data.</text>
</comment>
<feature type="transmembrane region" description="Helical" evidence="2">
    <location>
        <begin position="203"/>
        <end position="228"/>
    </location>
</feature>
<reference evidence="4 5" key="1">
    <citation type="submission" date="2019-06" db="EMBL/GenBank/DDBJ databases">
        <title>Sequencing the genomes of 1000 actinobacteria strains.</title>
        <authorList>
            <person name="Klenk H.-P."/>
        </authorList>
    </citation>
    <scope>NUCLEOTIDE SEQUENCE [LARGE SCALE GENOMIC DNA]</scope>
    <source>
        <strain evidence="4 5">DSM 45679</strain>
    </source>
</reference>
<evidence type="ECO:0000313" key="5">
    <source>
        <dbReference type="Proteomes" id="UP000320876"/>
    </source>
</evidence>
<feature type="transmembrane region" description="Helical" evidence="2">
    <location>
        <begin position="70"/>
        <end position="95"/>
    </location>
</feature>
<feature type="transmembrane region" description="Helical" evidence="2">
    <location>
        <begin position="287"/>
        <end position="314"/>
    </location>
</feature>
<dbReference type="AlphaFoldDB" id="A0A542DPM5"/>
<dbReference type="OrthoDB" id="121140at2"/>
<dbReference type="PANTHER" id="PTHR33133:SF1">
    <property type="entry name" value="EXPRESSED PROTEIN-RELATED"/>
    <property type="match status" value="1"/>
</dbReference>
<feature type="compositionally biased region" description="Gly residues" evidence="1">
    <location>
        <begin position="33"/>
        <end position="42"/>
    </location>
</feature>
<organism evidence="4 5">
    <name type="scientific">Amycolatopsis cihanbeyliensis</name>
    <dbReference type="NCBI Taxonomy" id="1128664"/>
    <lineage>
        <taxon>Bacteria</taxon>
        <taxon>Bacillati</taxon>
        <taxon>Actinomycetota</taxon>
        <taxon>Actinomycetes</taxon>
        <taxon>Pseudonocardiales</taxon>
        <taxon>Pseudonocardiaceae</taxon>
        <taxon>Amycolatopsis</taxon>
    </lineage>
</organism>
<gene>
    <name evidence="4" type="ORF">FB471_4725</name>
</gene>
<dbReference type="Proteomes" id="UP000320876">
    <property type="component" value="Unassembled WGS sequence"/>
</dbReference>
<keyword evidence="2" id="KW-0472">Membrane</keyword>
<dbReference type="RefSeq" id="WP_142000528.1">
    <property type="nucleotide sequence ID" value="NZ_VFML01000001.1"/>
</dbReference>
<evidence type="ECO:0000256" key="2">
    <source>
        <dbReference type="SAM" id="Phobius"/>
    </source>
</evidence>
<dbReference type="PANTHER" id="PTHR33133">
    <property type="entry name" value="OS08G0107100 PROTEIN-RELATED"/>
    <property type="match status" value="1"/>
</dbReference>
<evidence type="ECO:0000256" key="1">
    <source>
        <dbReference type="SAM" id="MobiDB-lite"/>
    </source>
</evidence>
<keyword evidence="2" id="KW-0812">Transmembrane</keyword>
<feature type="transmembrane region" description="Helical" evidence="2">
    <location>
        <begin position="126"/>
        <end position="149"/>
    </location>
</feature>
<sequence length="343" mass="35630">MTDSGGWSRPDPDKDPNDVPPEQGLPHAPPPRGGWGQGQGHGKPGVIPLRPLGLGEILDGSITTMRRHPALMLGAAAAVGAVVQFISVLISWSLLRDALQSDILFNPNALTEDEVMSLLGRSAASAGLSIAVALVAQTFLTGFLTVVVGRAVLGRQAGLRDTVAEVVPRLLPLLGLTILFGLISFSGVLVGGVLFALTGASGLLFLLAGILASVWLYVRFSLATPALVLERGRVIPSLGRSALLVRGSWWRIFGILLVAYLIGMLISLVVGVPFGAVSGASIGFGDLLLTALGSTIAGAVTYPFTAGVNALVYIDRRMRVEGMDIELARAASEPPPEGPAPQS</sequence>
<accession>A0A542DPM5</accession>
<proteinExistence type="predicted"/>
<feature type="transmembrane region" description="Helical" evidence="2">
    <location>
        <begin position="170"/>
        <end position="197"/>
    </location>
</feature>
<feature type="region of interest" description="Disordered" evidence="1">
    <location>
        <begin position="1"/>
        <end position="42"/>
    </location>
</feature>